<keyword evidence="6" id="KW-1185">Reference proteome</keyword>
<dbReference type="CDD" id="cd00086">
    <property type="entry name" value="homeodomain"/>
    <property type="match status" value="1"/>
</dbReference>
<evidence type="ECO:0000256" key="2">
    <source>
        <dbReference type="PROSITE-ProRule" id="PRU00108"/>
    </source>
</evidence>
<proteinExistence type="predicted"/>
<dbReference type="InterPro" id="IPR050649">
    <property type="entry name" value="Paired_Homeobox_TFs"/>
</dbReference>
<dbReference type="InterPro" id="IPR001356">
    <property type="entry name" value="HD"/>
</dbReference>
<evidence type="ECO:0000256" key="3">
    <source>
        <dbReference type="SAM" id="MobiDB-lite"/>
    </source>
</evidence>
<sequence>MRMIVSPGRTDSVRQVWFQNRRAKFRKQERLAQQKAGETPVKAEGKRDKPGSPASPHQTPPAPPQPAHHTLPHLSPPDLKPITSAANKLCEELNGVGSGGGGGMPPVSGASGGKWTGGCGLLRQPSGFPLLGVAPPNYLLSDHLGTLAKTNNHLF</sequence>
<keyword evidence="2" id="KW-0371">Homeobox</keyword>
<gene>
    <name evidence="5" type="ORF">PAPOLLO_LOCUS7219</name>
</gene>
<keyword evidence="2" id="KW-0539">Nucleus</keyword>
<dbReference type="AlphaFoldDB" id="A0A8S3WJV9"/>
<dbReference type="PROSITE" id="PS50071">
    <property type="entry name" value="HOMEOBOX_2"/>
    <property type="match status" value="1"/>
</dbReference>
<comment type="caution">
    <text evidence="5">The sequence shown here is derived from an EMBL/GenBank/DDBJ whole genome shotgun (WGS) entry which is preliminary data.</text>
</comment>
<evidence type="ECO:0000313" key="6">
    <source>
        <dbReference type="Proteomes" id="UP000691718"/>
    </source>
</evidence>
<evidence type="ECO:0000259" key="4">
    <source>
        <dbReference type="PROSITE" id="PS50071"/>
    </source>
</evidence>
<comment type="subcellular location">
    <subcellularLocation>
        <location evidence="1 2">Nucleus</location>
    </subcellularLocation>
</comment>
<dbReference type="OrthoDB" id="6159439at2759"/>
<dbReference type="GO" id="GO:0005634">
    <property type="term" value="C:nucleus"/>
    <property type="evidence" value="ECO:0007669"/>
    <property type="project" value="UniProtKB-SubCell"/>
</dbReference>
<feature type="domain" description="Homeobox" evidence="4">
    <location>
        <begin position="1"/>
        <end position="28"/>
    </location>
</feature>
<reference evidence="5" key="1">
    <citation type="submission" date="2021-04" db="EMBL/GenBank/DDBJ databases">
        <authorList>
            <person name="Tunstrom K."/>
        </authorList>
    </citation>
    <scope>NUCLEOTIDE SEQUENCE</scope>
</reference>
<dbReference type="GO" id="GO:0000981">
    <property type="term" value="F:DNA-binding transcription factor activity, RNA polymerase II-specific"/>
    <property type="evidence" value="ECO:0007669"/>
    <property type="project" value="TreeGrafter"/>
</dbReference>
<keyword evidence="2" id="KW-0238">DNA-binding</keyword>
<feature type="region of interest" description="Disordered" evidence="3">
    <location>
        <begin position="24"/>
        <end position="86"/>
    </location>
</feature>
<evidence type="ECO:0000256" key="1">
    <source>
        <dbReference type="ARBA" id="ARBA00004123"/>
    </source>
</evidence>
<dbReference type="PANTHER" id="PTHR24329">
    <property type="entry name" value="HOMEOBOX PROTEIN ARISTALESS"/>
    <property type="match status" value="1"/>
</dbReference>
<dbReference type="Proteomes" id="UP000691718">
    <property type="component" value="Unassembled WGS sequence"/>
</dbReference>
<feature type="DNA-binding region" description="Homeobox" evidence="2">
    <location>
        <begin position="3"/>
        <end position="29"/>
    </location>
</feature>
<accession>A0A8S3WJV9</accession>
<name>A0A8S3WJV9_PARAO</name>
<organism evidence="5 6">
    <name type="scientific">Parnassius apollo</name>
    <name type="common">Apollo butterfly</name>
    <name type="synonym">Papilio apollo</name>
    <dbReference type="NCBI Taxonomy" id="110799"/>
    <lineage>
        <taxon>Eukaryota</taxon>
        <taxon>Metazoa</taxon>
        <taxon>Ecdysozoa</taxon>
        <taxon>Arthropoda</taxon>
        <taxon>Hexapoda</taxon>
        <taxon>Insecta</taxon>
        <taxon>Pterygota</taxon>
        <taxon>Neoptera</taxon>
        <taxon>Endopterygota</taxon>
        <taxon>Lepidoptera</taxon>
        <taxon>Glossata</taxon>
        <taxon>Ditrysia</taxon>
        <taxon>Papilionoidea</taxon>
        <taxon>Papilionidae</taxon>
        <taxon>Parnassiinae</taxon>
        <taxon>Parnassini</taxon>
        <taxon>Parnassius</taxon>
        <taxon>Parnassius</taxon>
    </lineage>
</organism>
<dbReference type="EMBL" id="CAJQZP010000501">
    <property type="protein sequence ID" value="CAG4964592.1"/>
    <property type="molecule type" value="Genomic_DNA"/>
</dbReference>
<evidence type="ECO:0000313" key="5">
    <source>
        <dbReference type="EMBL" id="CAG4964592.1"/>
    </source>
</evidence>
<feature type="compositionally biased region" description="Basic and acidic residues" evidence="3">
    <location>
        <begin position="41"/>
        <end position="50"/>
    </location>
</feature>
<protein>
    <submittedName>
        <fullName evidence="5">(apollo) hypothetical protein</fullName>
    </submittedName>
</protein>
<dbReference type="GO" id="GO:0000977">
    <property type="term" value="F:RNA polymerase II transcription regulatory region sequence-specific DNA binding"/>
    <property type="evidence" value="ECO:0007669"/>
    <property type="project" value="TreeGrafter"/>
</dbReference>
<dbReference type="PANTHER" id="PTHR24329:SF543">
    <property type="entry name" value="FI01017P-RELATED"/>
    <property type="match status" value="1"/>
</dbReference>